<dbReference type="Pfam" id="PF01494">
    <property type="entry name" value="FAD_binding_3"/>
    <property type="match status" value="1"/>
</dbReference>
<keyword evidence="1 4" id="KW-0560">Oxidoreductase</keyword>
<dbReference type="GO" id="GO:0018658">
    <property type="term" value="F:salicylate 1-monooxygenase activity"/>
    <property type="evidence" value="ECO:0007669"/>
    <property type="project" value="UniProtKB-EC"/>
</dbReference>
<dbReference type="Gene3D" id="3.50.50.60">
    <property type="entry name" value="FAD/NAD(P)-binding domain"/>
    <property type="match status" value="1"/>
</dbReference>
<dbReference type="PRINTS" id="PR00420">
    <property type="entry name" value="RNGMNOXGNASE"/>
</dbReference>
<dbReference type="EC" id="1.14.13.1" evidence="4"/>
<accession>A0A3B1A4A9</accession>
<name>A0A3B1A4A9_9ZZZZ</name>
<dbReference type="InterPro" id="IPR002938">
    <property type="entry name" value="FAD-bd"/>
</dbReference>
<evidence type="ECO:0000256" key="2">
    <source>
        <dbReference type="ARBA" id="ARBA00023033"/>
    </source>
</evidence>
<feature type="non-terminal residue" evidence="4">
    <location>
        <position position="230"/>
    </location>
</feature>
<evidence type="ECO:0000259" key="3">
    <source>
        <dbReference type="Pfam" id="PF01494"/>
    </source>
</evidence>
<dbReference type="GO" id="GO:0071949">
    <property type="term" value="F:FAD binding"/>
    <property type="evidence" value="ECO:0007669"/>
    <property type="project" value="InterPro"/>
</dbReference>
<dbReference type="EMBL" id="UOFS01000016">
    <property type="protein sequence ID" value="VAW94427.1"/>
    <property type="molecule type" value="Genomic_DNA"/>
</dbReference>
<proteinExistence type="predicted"/>
<organism evidence="4">
    <name type="scientific">hydrothermal vent metagenome</name>
    <dbReference type="NCBI Taxonomy" id="652676"/>
    <lineage>
        <taxon>unclassified sequences</taxon>
        <taxon>metagenomes</taxon>
        <taxon>ecological metagenomes</taxon>
    </lineage>
</organism>
<dbReference type="PANTHER" id="PTHR13789:SF309">
    <property type="entry name" value="PUTATIVE (AFU_ORTHOLOGUE AFUA_6G14510)-RELATED"/>
    <property type="match status" value="1"/>
</dbReference>
<gene>
    <name evidence="4" type="ORF">MNBD_GAMMA22-3139</name>
</gene>
<protein>
    <submittedName>
        <fullName evidence="4">Salicylate hydroxylase</fullName>
        <ecNumber evidence="4">1.14.13.1</ecNumber>
    </submittedName>
</protein>
<dbReference type="SUPFAM" id="SSF51905">
    <property type="entry name" value="FAD/NAD(P)-binding domain"/>
    <property type="match status" value="1"/>
</dbReference>
<evidence type="ECO:0000313" key="4">
    <source>
        <dbReference type="EMBL" id="VAW94427.1"/>
    </source>
</evidence>
<dbReference type="PANTHER" id="PTHR13789">
    <property type="entry name" value="MONOOXYGENASE"/>
    <property type="match status" value="1"/>
</dbReference>
<keyword evidence="2" id="KW-0503">Monooxygenase</keyword>
<dbReference type="InterPro" id="IPR050493">
    <property type="entry name" value="FAD-dep_Monooxygenase_BioMet"/>
</dbReference>
<feature type="domain" description="FAD-binding" evidence="3">
    <location>
        <begin position="3"/>
        <end position="184"/>
    </location>
</feature>
<evidence type="ECO:0000256" key="1">
    <source>
        <dbReference type="ARBA" id="ARBA00023002"/>
    </source>
</evidence>
<dbReference type="InterPro" id="IPR036188">
    <property type="entry name" value="FAD/NAD-bd_sf"/>
</dbReference>
<reference evidence="4" key="1">
    <citation type="submission" date="2018-06" db="EMBL/GenBank/DDBJ databases">
        <authorList>
            <person name="Zhirakovskaya E."/>
        </authorList>
    </citation>
    <scope>NUCLEOTIDE SEQUENCE</scope>
</reference>
<dbReference type="AlphaFoldDB" id="A0A3B1A4A9"/>
<sequence length="230" mass="25280">MNIAILGGGVAGVSSAIALKLKGFDVTIYERHESEANIGAGIVVWPNAAYILKQLGVLDEIKKNSGYPSSMQRLSNTGEKLGSIDIEQINNLMGYPSLSILRYDFQRILLSKLNEIGVTIKYGYEITEINESKSEDVNIHFKNGQKTSADIIIGADGRMSSIARKYLIGTNKPIYQGFINWIGVFESKEKIFDEIVVKDYWGIGERFGIVPVSQYKAYWAGGISATNVGA</sequence>